<evidence type="ECO:0000313" key="4">
    <source>
        <dbReference type="Proteomes" id="UP000557739"/>
    </source>
</evidence>
<name>A0A7W9EHV1_9SPHN</name>
<dbReference type="PANTHER" id="PTHR43581:SF4">
    <property type="entry name" value="ATP_GTP PHOSPHATASE"/>
    <property type="match status" value="1"/>
</dbReference>
<dbReference type="InterPro" id="IPR038729">
    <property type="entry name" value="Rad50/SbcC_AAA"/>
</dbReference>
<dbReference type="Gene3D" id="3.40.50.300">
    <property type="entry name" value="P-loop containing nucleotide triphosphate hydrolases"/>
    <property type="match status" value="2"/>
</dbReference>
<protein>
    <submittedName>
        <fullName evidence="3">Putative ATPase</fullName>
    </submittedName>
</protein>
<sequence length="620" mass="69246">MPDAFIRPTGERRTYLALPAREEEHGIRDFEGAHVIRKVSLINFKKFKNTEFELHPAGLSFLAGGNNSGKSTLLQAMAVWDFCRTVLEMERGRESLYPGYGRQGLGLSDDEFSPLALPSLKHLWTNLTTQQPGADGYSLSIRCDWTDVAGADKHLTLVLALANDRLFLKASSTNLADGDLLPPLAYLPPFAGISSRENYMSGAERRAMIGRGLAGGVIRNLLHDLHGENERRRAELKEGRTKIKNSDLERLRAEDPWEVLQQTMAEVFGLQLDVAPFNDLYHTYIKVSTIKGRLDGRKFTRHSGYKARDLMAEGSGFLQWLSVYALAVSPSVRTLLLDEPDAHLHPSLQSQLVEKLESIAQRSGKQVLLATHSTEILRWADHSQVLRFSGSGAKYLQEADQKVGLFLGLGSDYAPKLDPLRRARRLLIIENLSDARLLKAWAKQLGTAWPKNLVEWPWTGGSGERKQLFLQLQKEIPELKALSIRDRDDQELNQVDSNSLCDKSFSAAHDNLLLRVWRRRHIENYLLLPAAIARASGQPVEVVEALMAEHALVVPENFVARDVAFAMIDARGKEITQKGHQSIMTVCAVSPFQIASAMKADEIPEDVRELLAQIVALCAD</sequence>
<dbReference type="Pfam" id="PF13304">
    <property type="entry name" value="AAA_21"/>
    <property type="match status" value="1"/>
</dbReference>
<comment type="caution">
    <text evidence="3">The sequence shown here is derived from an EMBL/GenBank/DDBJ whole genome shotgun (WGS) entry which is preliminary data.</text>
</comment>
<evidence type="ECO:0000259" key="1">
    <source>
        <dbReference type="Pfam" id="PF13304"/>
    </source>
</evidence>
<evidence type="ECO:0000313" key="3">
    <source>
        <dbReference type="EMBL" id="MBB5698503.1"/>
    </source>
</evidence>
<dbReference type="Proteomes" id="UP000557739">
    <property type="component" value="Unassembled WGS sequence"/>
</dbReference>
<organism evidence="3 4">
    <name type="scientific">Sphingomonas yantingensis</name>
    <dbReference type="NCBI Taxonomy" id="1241761"/>
    <lineage>
        <taxon>Bacteria</taxon>
        <taxon>Pseudomonadati</taxon>
        <taxon>Pseudomonadota</taxon>
        <taxon>Alphaproteobacteria</taxon>
        <taxon>Sphingomonadales</taxon>
        <taxon>Sphingomonadaceae</taxon>
        <taxon>Sphingomonas</taxon>
    </lineage>
</organism>
<keyword evidence="4" id="KW-1185">Reference proteome</keyword>
<reference evidence="3 4" key="1">
    <citation type="submission" date="2020-08" db="EMBL/GenBank/DDBJ databases">
        <title>Genomic Encyclopedia of Type Strains, Phase IV (KMG-IV): sequencing the most valuable type-strain genomes for metagenomic binning, comparative biology and taxonomic classification.</title>
        <authorList>
            <person name="Goeker M."/>
        </authorList>
    </citation>
    <scope>NUCLEOTIDE SEQUENCE [LARGE SCALE GENOMIC DNA]</scope>
    <source>
        <strain evidence="3 4">DSM 27244</strain>
    </source>
</reference>
<accession>A0A7W9EHV1</accession>
<dbReference type="Pfam" id="PF13476">
    <property type="entry name" value="AAA_23"/>
    <property type="match status" value="1"/>
</dbReference>
<dbReference type="EMBL" id="JACIJJ010000002">
    <property type="protein sequence ID" value="MBB5698503.1"/>
    <property type="molecule type" value="Genomic_DNA"/>
</dbReference>
<feature type="domain" description="Rad50/SbcC-type AAA" evidence="2">
    <location>
        <begin position="38"/>
        <end position="78"/>
    </location>
</feature>
<dbReference type="InterPro" id="IPR003959">
    <property type="entry name" value="ATPase_AAA_core"/>
</dbReference>
<proteinExistence type="predicted"/>
<dbReference type="InterPro" id="IPR027417">
    <property type="entry name" value="P-loop_NTPase"/>
</dbReference>
<dbReference type="CDD" id="cd00267">
    <property type="entry name" value="ABC_ATPase"/>
    <property type="match status" value="1"/>
</dbReference>
<dbReference type="SUPFAM" id="SSF52540">
    <property type="entry name" value="P-loop containing nucleoside triphosphate hydrolases"/>
    <property type="match status" value="1"/>
</dbReference>
<gene>
    <name evidence="3" type="ORF">FHR19_001848</name>
</gene>
<dbReference type="PANTHER" id="PTHR43581">
    <property type="entry name" value="ATP/GTP PHOSPHATASE"/>
    <property type="match status" value="1"/>
</dbReference>
<dbReference type="AlphaFoldDB" id="A0A7W9EHV1"/>
<dbReference type="GO" id="GO:0005524">
    <property type="term" value="F:ATP binding"/>
    <property type="evidence" value="ECO:0007669"/>
    <property type="project" value="InterPro"/>
</dbReference>
<dbReference type="GO" id="GO:0016887">
    <property type="term" value="F:ATP hydrolysis activity"/>
    <property type="evidence" value="ECO:0007669"/>
    <property type="project" value="InterPro"/>
</dbReference>
<dbReference type="InterPro" id="IPR051396">
    <property type="entry name" value="Bact_Antivir_Def_Nuclease"/>
</dbReference>
<feature type="domain" description="ATPase AAA-type core" evidence="1">
    <location>
        <begin position="308"/>
        <end position="377"/>
    </location>
</feature>
<evidence type="ECO:0000259" key="2">
    <source>
        <dbReference type="Pfam" id="PF13476"/>
    </source>
</evidence>